<feature type="transmembrane region" description="Helical" evidence="1">
    <location>
        <begin position="54"/>
        <end position="74"/>
    </location>
</feature>
<evidence type="ECO:0000256" key="1">
    <source>
        <dbReference type="SAM" id="Phobius"/>
    </source>
</evidence>
<evidence type="ECO:0008006" key="4">
    <source>
        <dbReference type="Google" id="ProtNLM"/>
    </source>
</evidence>
<accession>A0A1T2X1S2</accession>
<name>A0A1T2X1S2_9BACL</name>
<organism evidence="2 3">
    <name type="scientific">Paenibacillus selenitireducens</name>
    <dbReference type="NCBI Taxonomy" id="1324314"/>
    <lineage>
        <taxon>Bacteria</taxon>
        <taxon>Bacillati</taxon>
        <taxon>Bacillota</taxon>
        <taxon>Bacilli</taxon>
        <taxon>Bacillales</taxon>
        <taxon>Paenibacillaceae</taxon>
        <taxon>Paenibacillus</taxon>
    </lineage>
</organism>
<gene>
    <name evidence="2" type="ORF">BVG16_27290</name>
</gene>
<dbReference type="AlphaFoldDB" id="A0A1T2X1S2"/>
<keyword evidence="1" id="KW-1133">Transmembrane helix</keyword>
<dbReference type="STRING" id="1324314.BVG16_27290"/>
<comment type="caution">
    <text evidence="2">The sequence shown here is derived from an EMBL/GenBank/DDBJ whole genome shotgun (WGS) entry which is preliminary data.</text>
</comment>
<proteinExistence type="predicted"/>
<dbReference type="EMBL" id="MSZX01000014">
    <property type="protein sequence ID" value="OPA73787.1"/>
    <property type="molecule type" value="Genomic_DNA"/>
</dbReference>
<feature type="transmembrane region" description="Helical" evidence="1">
    <location>
        <begin position="218"/>
        <end position="241"/>
    </location>
</feature>
<keyword evidence="3" id="KW-1185">Reference proteome</keyword>
<feature type="transmembrane region" description="Helical" evidence="1">
    <location>
        <begin position="193"/>
        <end position="212"/>
    </location>
</feature>
<feature type="transmembrane region" description="Helical" evidence="1">
    <location>
        <begin position="152"/>
        <end position="173"/>
    </location>
</feature>
<dbReference type="InterPro" id="IPR025238">
    <property type="entry name" value="DUF4184"/>
</dbReference>
<keyword evidence="1" id="KW-0812">Transmembrane</keyword>
<feature type="transmembrane region" description="Helical" evidence="1">
    <location>
        <begin position="106"/>
        <end position="123"/>
    </location>
</feature>
<evidence type="ECO:0000313" key="2">
    <source>
        <dbReference type="EMBL" id="OPA73787.1"/>
    </source>
</evidence>
<dbReference type="Pfam" id="PF13803">
    <property type="entry name" value="DUF4184"/>
    <property type="match status" value="1"/>
</dbReference>
<reference evidence="2 3" key="1">
    <citation type="submission" date="2017-01" db="EMBL/GenBank/DDBJ databases">
        <title>Genome analysis of Paenibacillus selenitrireducens ES3-24.</title>
        <authorList>
            <person name="Xu D."/>
            <person name="Yao R."/>
            <person name="Zheng S."/>
        </authorList>
    </citation>
    <scope>NUCLEOTIDE SEQUENCE [LARGE SCALE GENOMIC DNA]</scope>
    <source>
        <strain evidence="2 3">ES3-24</strain>
    </source>
</reference>
<dbReference type="Proteomes" id="UP000190188">
    <property type="component" value="Unassembled WGS sequence"/>
</dbReference>
<evidence type="ECO:0000313" key="3">
    <source>
        <dbReference type="Proteomes" id="UP000190188"/>
    </source>
</evidence>
<protein>
    <recommendedName>
        <fullName evidence="4">DUF4184 family protein</fullName>
    </recommendedName>
</protein>
<sequence>MPFTFAHPLYALPIQWIKPRYVSIAGLVLGSMSPDFEYFLALEPYQLIGHTHKGLLLQALPLCVLIMLLLQIIMKPVALHLPSIFHLDTKSYALIRYFDVRDVTKWVIFLSSVIIGFYSHIFIDSFTHKTGYFVENSTFLQRSYFTLPVYKLLQYSLSIMGVLVQMCLIVMLFMRIPHSALAITKIHWKRKCVYWLIVLITLISLVTLKLIFTSSTNVLGILVVSPISGFLLGIVIASILFRKATINTHELHE</sequence>
<keyword evidence="1" id="KW-0472">Membrane</keyword>